<evidence type="ECO:0000256" key="1">
    <source>
        <dbReference type="SAM" id="MobiDB-lite"/>
    </source>
</evidence>
<feature type="transmembrane region" description="Helical" evidence="2">
    <location>
        <begin position="394"/>
        <end position="413"/>
    </location>
</feature>
<feature type="compositionally biased region" description="Acidic residues" evidence="1">
    <location>
        <begin position="118"/>
        <end position="128"/>
    </location>
</feature>
<organism evidence="4 5">
    <name type="scientific">Glutamicibacter halophytocola</name>
    <dbReference type="NCBI Taxonomy" id="1933880"/>
    <lineage>
        <taxon>Bacteria</taxon>
        <taxon>Bacillati</taxon>
        <taxon>Actinomycetota</taxon>
        <taxon>Actinomycetes</taxon>
        <taxon>Micrococcales</taxon>
        <taxon>Micrococcaceae</taxon>
        <taxon>Glutamicibacter</taxon>
    </lineage>
</organism>
<name>A0ABX5YCT0_9MICC</name>
<proteinExistence type="predicted"/>
<feature type="signal peptide" evidence="3">
    <location>
        <begin position="1"/>
        <end position="26"/>
    </location>
</feature>
<dbReference type="Proteomes" id="UP000320717">
    <property type="component" value="Chromosome"/>
</dbReference>
<gene>
    <name evidence="4" type="ORF">FQA45_14885</name>
</gene>
<dbReference type="RefSeq" id="WP_146277774.1">
    <property type="nucleotide sequence ID" value="NZ_CP042260.1"/>
</dbReference>
<keyword evidence="2" id="KW-1133">Transmembrane helix</keyword>
<evidence type="ECO:0000256" key="3">
    <source>
        <dbReference type="SAM" id="SignalP"/>
    </source>
</evidence>
<feature type="region of interest" description="Disordered" evidence="1">
    <location>
        <begin position="324"/>
        <end position="349"/>
    </location>
</feature>
<evidence type="ECO:0000313" key="5">
    <source>
        <dbReference type="Proteomes" id="UP000320717"/>
    </source>
</evidence>
<keyword evidence="2" id="KW-0472">Membrane</keyword>
<sequence>MKTKLSAVAMSTALITGLVISGPAANAEVISEEVVSTPAESSTSADAQTEPVVSQSPVADVIESEESNLPGESSAAADDSDAAIESEPTVTESAASVDPDAASELTAEVSKSAKATDEASEAQVEDSNEAPASEPVSEVTEPAPDQVQEESESVNPELKSVPTVLPESPKQSSKSFGLVSSDDCWDEINALLPEGSEDWSDEQWEVFAETEAGEEYFRQLNELLEEEYPVEDDFELSEEEQAFWDSVVDTLPQDSLEWDDSEWEEYFRSDAGLEFIEQLLPIIADSVETDEDAADLRAFLEEVFADDPELRAYYLEMYLGITPESTGGSTGGSETVNEPDVSESEQPVADAEIKPVGSIGKAIVTKAQKASKSTEPLAVVEASAPALANTGFDGFWAAGVGILLAIGGVVFIARSRKASAK</sequence>
<keyword evidence="5" id="KW-1185">Reference proteome</keyword>
<evidence type="ECO:0008006" key="6">
    <source>
        <dbReference type="Google" id="ProtNLM"/>
    </source>
</evidence>
<evidence type="ECO:0000256" key="2">
    <source>
        <dbReference type="SAM" id="Phobius"/>
    </source>
</evidence>
<keyword evidence="2" id="KW-0812">Transmembrane</keyword>
<feature type="region of interest" description="Disordered" evidence="1">
    <location>
        <begin position="36"/>
        <end position="179"/>
    </location>
</feature>
<keyword evidence="3" id="KW-0732">Signal</keyword>
<protein>
    <recommendedName>
        <fullName evidence="6">LPXTG cell wall anchor domain-containing protein</fullName>
    </recommendedName>
</protein>
<evidence type="ECO:0000313" key="4">
    <source>
        <dbReference type="EMBL" id="QDY67485.1"/>
    </source>
</evidence>
<dbReference type="EMBL" id="CP042260">
    <property type="protein sequence ID" value="QDY67485.1"/>
    <property type="molecule type" value="Genomic_DNA"/>
</dbReference>
<feature type="chain" id="PRO_5045580083" description="LPXTG cell wall anchor domain-containing protein" evidence="3">
    <location>
        <begin position="27"/>
        <end position="421"/>
    </location>
</feature>
<reference evidence="4 5" key="1">
    <citation type="submission" date="2019-07" db="EMBL/GenBank/DDBJ databases">
        <title>Complete Genome Sequence of drought tolerant Plant Growth-Promoting Rhizobacterium Glutamicibacter halophytocola DR408.</title>
        <authorList>
            <person name="Nishu S.D."/>
            <person name="Lee T.K."/>
        </authorList>
    </citation>
    <scope>NUCLEOTIDE SEQUENCE [LARGE SCALE GENOMIC DNA]</scope>
    <source>
        <strain evidence="4 5">DR408</strain>
    </source>
</reference>
<accession>A0ABX5YCT0</accession>
<feature type="compositionally biased region" description="Low complexity" evidence="1">
    <location>
        <begin position="324"/>
        <end position="335"/>
    </location>
</feature>
<feature type="compositionally biased region" description="Polar residues" evidence="1">
    <location>
        <begin position="38"/>
        <end position="57"/>
    </location>
</feature>